<reference evidence="2 3" key="1">
    <citation type="submission" date="2020-03" db="EMBL/GenBank/DDBJ databases">
        <title>Soil Listeria distribution.</title>
        <authorList>
            <person name="Liao J."/>
            <person name="Wiedmann M."/>
        </authorList>
    </citation>
    <scope>NUCLEOTIDE SEQUENCE [LARGE SCALE GENOMIC DNA]</scope>
    <source>
        <strain evidence="2 3">FSL L7-1560</strain>
    </source>
</reference>
<organism evidence="2 3">
    <name type="scientific">Listeria seeligeri</name>
    <dbReference type="NCBI Taxonomy" id="1640"/>
    <lineage>
        <taxon>Bacteria</taxon>
        <taxon>Bacillati</taxon>
        <taxon>Bacillota</taxon>
        <taxon>Bacilli</taxon>
        <taxon>Bacillales</taxon>
        <taxon>Listeriaceae</taxon>
        <taxon>Listeria</taxon>
    </lineage>
</organism>
<evidence type="ECO:0000259" key="1">
    <source>
        <dbReference type="Pfam" id="PF06983"/>
    </source>
</evidence>
<feature type="domain" description="PhnB-like" evidence="1">
    <location>
        <begin position="5"/>
        <end position="131"/>
    </location>
</feature>
<comment type="caution">
    <text evidence="2">The sequence shown here is derived from an EMBL/GenBank/DDBJ whole genome shotgun (WGS) entry which is preliminary data.</text>
</comment>
<dbReference type="Gene3D" id="3.10.180.10">
    <property type="entry name" value="2,3-Dihydroxybiphenyl 1,2-Dioxygenase, domain 1"/>
    <property type="match status" value="1"/>
</dbReference>
<dbReference type="EMBL" id="JAARRG010000010">
    <property type="protein sequence ID" value="MBC1486973.1"/>
    <property type="molecule type" value="Genomic_DNA"/>
</dbReference>
<dbReference type="PANTHER" id="PTHR33990">
    <property type="entry name" value="PROTEIN YJDN-RELATED"/>
    <property type="match status" value="1"/>
</dbReference>
<proteinExistence type="predicted"/>
<dbReference type="InterPro" id="IPR029068">
    <property type="entry name" value="Glyas_Bleomycin-R_OHBP_Dase"/>
</dbReference>
<evidence type="ECO:0000313" key="3">
    <source>
        <dbReference type="Proteomes" id="UP000523362"/>
    </source>
</evidence>
<dbReference type="Proteomes" id="UP000523362">
    <property type="component" value="Unassembled WGS sequence"/>
</dbReference>
<dbReference type="Pfam" id="PF06983">
    <property type="entry name" value="3-dmu-9_3-mt"/>
    <property type="match status" value="1"/>
</dbReference>
<evidence type="ECO:0000313" key="2">
    <source>
        <dbReference type="EMBL" id="MBC1486973.1"/>
    </source>
</evidence>
<dbReference type="RefSeq" id="WP_185384010.1">
    <property type="nucleotide sequence ID" value="NZ_CP063071.1"/>
</dbReference>
<dbReference type="CDD" id="cd06588">
    <property type="entry name" value="PhnB_like"/>
    <property type="match status" value="1"/>
</dbReference>
<protein>
    <submittedName>
        <fullName evidence="2">VOC family protein</fullName>
    </submittedName>
</protein>
<dbReference type="AlphaFoldDB" id="A0A7X0X3Y5"/>
<accession>A0A7X0X3Y5</accession>
<dbReference type="SUPFAM" id="SSF54593">
    <property type="entry name" value="Glyoxalase/Bleomycin resistance protein/Dihydroxybiphenyl dioxygenase"/>
    <property type="match status" value="1"/>
</dbReference>
<dbReference type="InterPro" id="IPR028973">
    <property type="entry name" value="PhnB-like"/>
</dbReference>
<gene>
    <name evidence="2" type="ORF">HB897_12110</name>
</gene>
<name>A0A7X0X3Y5_LISSE</name>
<sequence length="134" mass="15184">MPFAVPYLVFNGEGQEALTFYADVFEAEITSVQRFKEMKNFDGDAVFGERLMHSRLAKGGEEFIYITDAPYDGFTIGNRVTILINFESEDDIKCAYEALIIGGIIEMELQVAFWGSTYAQVTDKFGVFWQLNFG</sequence>
<dbReference type="PANTHER" id="PTHR33990:SF1">
    <property type="entry name" value="PROTEIN YJDN"/>
    <property type="match status" value="1"/>
</dbReference>